<evidence type="ECO:0000313" key="2">
    <source>
        <dbReference type="EMBL" id="KAF8820191.1"/>
    </source>
</evidence>
<reference evidence="2 3" key="1">
    <citation type="journal article" date="2020" name="bioRxiv">
        <title>Metabolic contributions of an alphaproteobacterial endosymbiont in the apicomplexan Cardiosporidium cionae.</title>
        <authorList>
            <person name="Hunter E.S."/>
            <person name="Paight C.J."/>
            <person name="Lane C.E."/>
        </authorList>
    </citation>
    <scope>NUCLEOTIDE SEQUENCE [LARGE SCALE GENOMIC DNA]</scope>
    <source>
        <strain evidence="2">ESH_2018</strain>
    </source>
</reference>
<dbReference type="InterPro" id="IPR028889">
    <property type="entry name" value="USP"/>
</dbReference>
<protein>
    <submittedName>
        <fullName evidence="2">Ubiquitin carboxyl-terminal hydrolase 64E</fullName>
    </submittedName>
</protein>
<keyword evidence="2" id="KW-0378">Hydrolase</keyword>
<dbReference type="InterPro" id="IPR038765">
    <property type="entry name" value="Papain-like_cys_pep_sf"/>
</dbReference>
<evidence type="ECO:0000259" key="1">
    <source>
        <dbReference type="PROSITE" id="PS50235"/>
    </source>
</evidence>
<gene>
    <name evidence="2" type="ORF">IE077_003456</name>
</gene>
<feature type="non-terminal residue" evidence="2">
    <location>
        <position position="307"/>
    </location>
</feature>
<dbReference type="SUPFAM" id="SSF54001">
    <property type="entry name" value="Cysteine proteinases"/>
    <property type="match status" value="1"/>
</dbReference>
<dbReference type="PROSITE" id="PS50235">
    <property type="entry name" value="USP_3"/>
    <property type="match status" value="1"/>
</dbReference>
<dbReference type="InterPro" id="IPR018200">
    <property type="entry name" value="USP_CS"/>
</dbReference>
<dbReference type="Pfam" id="PF00443">
    <property type="entry name" value="UCH"/>
    <property type="match status" value="1"/>
</dbReference>
<sequence length="307" mass="33750">FESYWIVYDKITGDSGVTFSSRIHSLPAAVSSSTVFSSSLPTDAMCEGPSQPSPPVIPTPIANVSPGWESLLDACDGISLSSTAYAEKMDAYSSSGNLPLLPAHAYAIVPYSGGSEAALYSQIQPTVQDISLASSLLPSTASVGDPLSLSQRKSRMDQDIATGYVGLSNQGATCYMNSLLQALFMTAKFRKSLFQWRFDEEADPARVDCIPFQLQTLFVILQLGSTPYADTKALTKSFQWDLTDSFQQHDIEEFNKMLFDAIEQSCCTPENQFINQQFFGEAIDFVQCKVCKRLSERHQAELKKRFG</sequence>
<keyword evidence="3" id="KW-1185">Reference proteome</keyword>
<name>A0ABQ7J869_9APIC</name>
<accession>A0ABQ7J869</accession>
<dbReference type="PANTHER" id="PTHR24006:SF702">
    <property type="entry name" value="UBIQUITIN CARBOXYL-TERMINAL HYDROLASE 47"/>
    <property type="match status" value="1"/>
</dbReference>
<proteinExistence type="predicted"/>
<dbReference type="Gene3D" id="3.90.70.10">
    <property type="entry name" value="Cysteine proteinases"/>
    <property type="match status" value="1"/>
</dbReference>
<dbReference type="PROSITE" id="PS00972">
    <property type="entry name" value="USP_1"/>
    <property type="match status" value="1"/>
</dbReference>
<feature type="non-terminal residue" evidence="2">
    <location>
        <position position="1"/>
    </location>
</feature>
<dbReference type="EMBL" id="JADAQX010000452">
    <property type="protein sequence ID" value="KAF8820191.1"/>
    <property type="molecule type" value="Genomic_DNA"/>
</dbReference>
<feature type="domain" description="USP" evidence="1">
    <location>
        <begin position="165"/>
        <end position="307"/>
    </location>
</feature>
<comment type="caution">
    <text evidence="2">The sequence shown here is derived from an EMBL/GenBank/DDBJ whole genome shotgun (WGS) entry which is preliminary data.</text>
</comment>
<dbReference type="Proteomes" id="UP000823046">
    <property type="component" value="Unassembled WGS sequence"/>
</dbReference>
<dbReference type="GO" id="GO:0016787">
    <property type="term" value="F:hydrolase activity"/>
    <property type="evidence" value="ECO:0007669"/>
    <property type="project" value="UniProtKB-KW"/>
</dbReference>
<dbReference type="PANTHER" id="PTHR24006">
    <property type="entry name" value="UBIQUITIN CARBOXYL-TERMINAL HYDROLASE"/>
    <property type="match status" value="1"/>
</dbReference>
<dbReference type="InterPro" id="IPR001394">
    <property type="entry name" value="Peptidase_C19_UCH"/>
</dbReference>
<evidence type="ECO:0000313" key="3">
    <source>
        <dbReference type="Proteomes" id="UP000823046"/>
    </source>
</evidence>
<organism evidence="2 3">
    <name type="scientific">Cardiosporidium cionae</name>
    <dbReference type="NCBI Taxonomy" id="476202"/>
    <lineage>
        <taxon>Eukaryota</taxon>
        <taxon>Sar</taxon>
        <taxon>Alveolata</taxon>
        <taxon>Apicomplexa</taxon>
        <taxon>Aconoidasida</taxon>
        <taxon>Nephromycida</taxon>
        <taxon>Cardiosporidium</taxon>
    </lineage>
</organism>
<dbReference type="InterPro" id="IPR050164">
    <property type="entry name" value="Peptidase_C19"/>
</dbReference>